<keyword evidence="1" id="KW-0863">Zinc-finger</keyword>
<dbReference type="InterPro" id="IPR001878">
    <property type="entry name" value="Znf_CCHC"/>
</dbReference>
<evidence type="ECO:0000313" key="3">
    <source>
        <dbReference type="EMBL" id="KAH0809567.1"/>
    </source>
</evidence>
<comment type="caution">
    <text evidence="3">The sequence shown here is derived from an EMBL/GenBank/DDBJ whole genome shotgun (WGS) entry which is preliminary data.</text>
</comment>
<dbReference type="GO" id="GO:0008270">
    <property type="term" value="F:zinc ion binding"/>
    <property type="evidence" value="ECO:0007669"/>
    <property type="project" value="UniProtKB-KW"/>
</dbReference>
<dbReference type="Gene3D" id="4.10.60.10">
    <property type="entry name" value="Zinc finger, CCHC-type"/>
    <property type="match status" value="1"/>
</dbReference>
<reference evidence="3" key="2">
    <citation type="submission" date="2021-08" db="EMBL/GenBank/DDBJ databases">
        <authorList>
            <person name="Eriksson T."/>
        </authorList>
    </citation>
    <scope>NUCLEOTIDE SEQUENCE</scope>
    <source>
        <strain evidence="3">Stoneville</strain>
        <tissue evidence="3">Whole head</tissue>
    </source>
</reference>
<evidence type="ECO:0000256" key="1">
    <source>
        <dbReference type="PROSITE-ProRule" id="PRU00047"/>
    </source>
</evidence>
<reference evidence="3" key="1">
    <citation type="journal article" date="2020" name="J Insects Food Feed">
        <title>The yellow mealworm (Tenebrio molitor) genome: a resource for the emerging insects as food and feed industry.</title>
        <authorList>
            <person name="Eriksson T."/>
            <person name="Andere A."/>
            <person name="Kelstrup H."/>
            <person name="Emery V."/>
            <person name="Picard C."/>
        </authorList>
    </citation>
    <scope>NUCLEOTIDE SEQUENCE</scope>
    <source>
        <strain evidence="3">Stoneville</strain>
        <tissue evidence="3">Whole head</tissue>
    </source>
</reference>
<keyword evidence="1" id="KW-0479">Metal-binding</keyword>
<protein>
    <recommendedName>
        <fullName evidence="2">CCHC-type domain-containing protein</fullName>
    </recommendedName>
</protein>
<accession>A0A8J6H8W7</accession>
<dbReference type="GO" id="GO:0003824">
    <property type="term" value="F:catalytic activity"/>
    <property type="evidence" value="ECO:0007669"/>
    <property type="project" value="InterPro"/>
</dbReference>
<dbReference type="GO" id="GO:0003676">
    <property type="term" value="F:nucleic acid binding"/>
    <property type="evidence" value="ECO:0007669"/>
    <property type="project" value="InterPro"/>
</dbReference>
<dbReference type="PROSITE" id="PS50158">
    <property type="entry name" value="ZF_CCHC"/>
    <property type="match status" value="1"/>
</dbReference>
<dbReference type="PANTHER" id="PTHR33273:SF4">
    <property type="entry name" value="ENDONUCLEASE_EXONUCLEASE_PHOSPHATASE DOMAIN-CONTAINING PROTEIN"/>
    <property type="match status" value="1"/>
</dbReference>
<dbReference type="Pfam" id="PF14529">
    <property type="entry name" value="Exo_endo_phos_2"/>
    <property type="match status" value="1"/>
</dbReference>
<dbReference type="Proteomes" id="UP000719412">
    <property type="component" value="Unassembled WGS sequence"/>
</dbReference>
<keyword evidence="4" id="KW-1185">Reference proteome</keyword>
<dbReference type="Gene3D" id="3.60.10.10">
    <property type="entry name" value="Endonuclease/exonuclease/phosphatase"/>
    <property type="match status" value="1"/>
</dbReference>
<dbReference type="SUPFAM" id="SSF57756">
    <property type="entry name" value="Retrovirus zinc finger-like domains"/>
    <property type="match status" value="1"/>
</dbReference>
<organism evidence="3 4">
    <name type="scientific">Tenebrio molitor</name>
    <name type="common">Yellow mealworm beetle</name>
    <dbReference type="NCBI Taxonomy" id="7067"/>
    <lineage>
        <taxon>Eukaryota</taxon>
        <taxon>Metazoa</taxon>
        <taxon>Ecdysozoa</taxon>
        <taxon>Arthropoda</taxon>
        <taxon>Hexapoda</taxon>
        <taxon>Insecta</taxon>
        <taxon>Pterygota</taxon>
        <taxon>Neoptera</taxon>
        <taxon>Endopterygota</taxon>
        <taxon>Coleoptera</taxon>
        <taxon>Polyphaga</taxon>
        <taxon>Cucujiformia</taxon>
        <taxon>Tenebrionidae</taxon>
        <taxon>Tenebrio</taxon>
    </lineage>
</organism>
<name>A0A8J6H8W7_TENMO</name>
<dbReference type="SMART" id="SM00343">
    <property type="entry name" value="ZnF_C2HC"/>
    <property type="match status" value="2"/>
</dbReference>
<dbReference type="InterPro" id="IPR036875">
    <property type="entry name" value="Znf_CCHC_sf"/>
</dbReference>
<evidence type="ECO:0000313" key="4">
    <source>
        <dbReference type="Proteomes" id="UP000719412"/>
    </source>
</evidence>
<proteinExistence type="predicted"/>
<feature type="domain" description="CCHC-type" evidence="2">
    <location>
        <begin position="283"/>
        <end position="299"/>
    </location>
</feature>
<dbReference type="EMBL" id="JABDTM020028054">
    <property type="protein sequence ID" value="KAH0809567.1"/>
    <property type="molecule type" value="Genomic_DNA"/>
</dbReference>
<dbReference type="InterPro" id="IPR005135">
    <property type="entry name" value="Endo/exonuclease/phosphatase"/>
</dbReference>
<dbReference type="InterPro" id="IPR036691">
    <property type="entry name" value="Endo/exonu/phosph_ase_sf"/>
</dbReference>
<evidence type="ECO:0000259" key="2">
    <source>
        <dbReference type="PROSITE" id="PS50158"/>
    </source>
</evidence>
<sequence>MATRSQSTTPEQQEVRQFSANNATGIQDIIDVTILNLHFIEGFILKSKDALNQRQEFQNAIHNIRLAVQHLPKIEALNSSSPNNGVPNLEDKLKQIVENSNRGENLFATPPPKQNRPTYKVIVKPNASLNLKTADETRKLLTSKSPKEYGINVDKITPLKNNAILIESRCDSILNLPDNEKIRKMKLVAERVNKVWPKLQIFDVPKNTTSDELIKEIYKQEGIPNSVPEKFVKNAFKVGQTRNDTNTWVIEIHPAARAHFMKTAKIYIQWKSLNIKDYIRVTRCYNCQKYGHVSKHCKSEKQCGFCASTAHESKDCSERENSSKHKCANCVRGKQQDANHHSGSSECPIYKTRLQDLINNTNYAEILKYSRDNNIHLIFLQEPYNAKIKNRNVYKIPDTVNLTTASIHNEQFLSAIICNNIKINNFELNPVFFPQFSNKYLSLIAIEVNKTQIFCLSVYLPPQMDFQPILPEINKIAEFARGRRLIICGDFNCRSNTWFDARNDSRCHILEEFLTAQNLIIENQPGNPPTFRSPNGESNIDLTLTSAQPPVHITNWRVSTNITSSDHNTIEMEVRLEFLQGNRKLQVETCLVLDVSSIGEDELAPAVTELASNLDQIDMNTTRQIDVVTHELYVGLGRILKQLGRKRRIYNHRPDWWNEEVDRYRKIYLAKKSLFYRNKITQYTDHLHAEMSAAKEKFKEKLNKARTRSWDKFVEQDLQKNPWGAAYKLATEKFRKKGVLHAFSSNGDITGDATSTMNT</sequence>
<dbReference type="SUPFAM" id="SSF56219">
    <property type="entry name" value="DNase I-like"/>
    <property type="match status" value="1"/>
</dbReference>
<keyword evidence="1" id="KW-0862">Zinc</keyword>
<dbReference type="AlphaFoldDB" id="A0A8J6H8W7"/>
<dbReference type="PANTHER" id="PTHR33273">
    <property type="entry name" value="DOMAIN-CONTAINING PROTEIN, PUTATIVE-RELATED"/>
    <property type="match status" value="1"/>
</dbReference>
<gene>
    <name evidence="3" type="ORF">GEV33_013224</name>
</gene>